<gene>
    <name evidence="3" type="ORF">BKA16_002904</name>
</gene>
<evidence type="ECO:0000256" key="1">
    <source>
        <dbReference type="ARBA" id="ARBA00023172"/>
    </source>
</evidence>
<dbReference type="AlphaFoldDB" id="A0A840EXG3"/>
<organism evidence="3 4">
    <name type="scientific">Gordonia humi</name>
    <dbReference type="NCBI Taxonomy" id="686429"/>
    <lineage>
        <taxon>Bacteria</taxon>
        <taxon>Bacillati</taxon>
        <taxon>Actinomycetota</taxon>
        <taxon>Actinomycetes</taxon>
        <taxon>Mycobacteriales</taxon>
        <taxon>Gordoniaceae</taxon>
        <taxon>Gordonia</taxon>
    </lineage>
</organism>
<keyword evidence="1" id="KW-0233">DNA recombination</keyword>
<dbReference type="InterPro" id="IPR002104">
    <property type="entry name" value="Integrase_catalytic"/>
</dbReference>
<dbReference type="GO" id="GO:0006310">
    <property type="term" value="P:DNA recombination"/>
    <property type="evidence" value="ECO:0007669"/>
    <property type="project" value="UniProtKB-KW"/>
</dbReference>
<comment type="caution">
    <text evidence="3">The sequence shown here is derived from an EMBL/GenBank/DDBJ whole genome shotgun (WGS) entry which is preliminary data.</text>
</comment>
<evidence type="ECO:0000259" key="2">
    <source>
        <dbReference type="PROSITE" id="PS51898"/>
    </source>
</evidence>
<protein>
    <submittedName>
        <fullName evidence="3">Integrase</fullName>
    </submittedName>
</protein>
<reference evidence="3 4" key="1">
    <citation type="submission" date="2020-08" db="EMBL/GenBank/DDBJ databases">
        <title>Sequencing the genomes of 1000 actinobacteria strains.</title>
        <authorList>
            <person name="Klenk H.-P."/>
        </authorList>
    </citation>
    <scope>NUCLEOTIDE SEQUENCE [LARGE SCALE GENOMIC DNA]</scope>
    <source>
        <strain evidence="3 4">DSM 45298</strain>
    </source>
</reference>
<feature type="domain" description="Tyr recombinase" evidence="2">
    <location>
        <begin position="33"/>
        <end position="199"/>
    </location>
</feature>
<dbReference type="SUPFAM" id="SSF56349">
    <property type="entry name" value="DNA breaking-rejoining enzymes"/>
    <property type="match status" value="1"/>
</dbReference>
<dbReference type="Gene3D" id="1.10.443.10">
    <property type="entry name" value="Intergrase catalytic core"/>
    <property type="match status" value="1"/>
</dbReference>
<evidence type="ECO:0000313" key="3">
    <source>
        <dbReference type="EMBL" id="MBB4136352.1"/>
    </source>
</evidence>
<name>A0A840EXG3_9ACTN</name>
<proteinExistence type="predicted"/>
<dbReference type="InterPro" id="IPR011010">
    <property type="entry name" value="DNA_brk_join_enz"/>
</dbReference>
<evidence type="ECO:0000313" key="4">
    <source>
        <dbReference type="Proteomes" id="UP000551501"/>
    </source>
</evidence>
<dbReference type="EMBL" id="JACIFP010000001">
    <property type="protein sequence ID" value="MBB4136352.1"/>
    <property type="molecule type" value="Genomic_DNA"/>
</dbReference>
<keyword evidence="4" id="KW-1185">Reference proteome</keyword>
<dbReference type="GO" id="GO:0015074">
    <property type="term" value="P:DNA integration"/>
    <property type="evidence" value="ECO:0007669"/>
    <property type="project" value="InterPro"/>
</dbReference>
<accession>A0A840EXG3</accession>
<dbReference type="InterPro" id="IPR013762">
    <property type="entry name" value="Integrase-like_cat_sf"/>
</dbReference>
<sequence>MGSRLRSLFGTHPAQVFSEWNTARHIQEYDGQPTKRPYTREELDALFEYADEEVARVGATGRKGWQAAYRDATMMKLAYAYGLRFVEVSHLQTVDFARNPHAREFGKFGVCRVRYGKSHNGSPPKPRSVLTVWRWTPPIIDDWLENGRGHPDSLDVFPSERGGLVGESTLIRRLHRYRTALGIPKAVDLHSLVVPHRVV</sequence>
<dbReference type="GO" id="GO:0003677">
    <property type="term" value="F:DNA binding"/>
    <property type="evidence" value="ECO:0007669"/>
    <property type="project" value="InterPro"/>
</dbReference>
<dbReference type="Proteomes" id="UP000551501">
    <property type="component" value="Unassembled WGS sequence"/>
</dbReference>
<dbReference type="PROSITE" id="PS51898">
    <property type="entry name" value="TYR_RECOMBINASE"/>
    <property type="match status" value="1"/>
</dbReference>